<dbReference type="InterPro" id="IPR036236">
    <property type="entry name" value="Znf_C2H2_sf"/>
</dbReference>
<evidence type="ECO:0000256" key="10">
    <source>
        <dbReference type="ARBA" id="ARBA00022833"/>
    </source>
</evidence>
<dbReference type="EMBL" id="WJBH02000006">
    <property type="protein sequence ID" value="KAI9556853.1"/>
    <property type="molecule type" value="Genomic_DNA"/>
</dbReference>
<feature type="coiled-coil region" evidence="15">
    <location>
        <begin position="230"/>
        <end position="277"/>
    </location>
</feature>
<evidence type="ECO:0000256" key="5">
    <source>
        <dbReference type="ARBA" id="ARBA00022473"/>
    </source>
</evidence>
<comment type="subcellular location">
    <subcellularLocation>
        <location evidence="1">Chromosome</location>
    </subcellularLocation>
    <subcellularLocation>
        <location evidence="2">Nucleus speckle</location>
    </subcellularLocation>
</comment>
<keyword evidence="9" id="KW-0498">Mitosis</keyword>
<evidence type="ECO:0000256" key="6">
    <source>
        <dbReference type="ARBA" id="ARBA00022618"/>
    </source>
</evidence>
<feature type="region of interest" description="Disordered" evidence="16">
    <location>
        <begin position="82"/>
        <end position="120"/>
    </location>
</feature>
<dbReference type="GO" id="GO:0016607">
    <property type="term" value="C:nuclear speck"/>
    <property type="evidence" value="ECO:0007669"/>
    <property type="project" value="UniProtKB-SubCell"/>
</dbReference>
<keyword evidence="19" id="KW-1185">Reference proteome</keyword>
<dbReference type="PANTHER" id="PTHR13278:SF0">
    <property type="entry name" value="ZINC FINGER PROTEIN 830"/>
    <property type="match status" value="1"/>
</dbReference>
<evidence type="ECO:0000256" key="1">
    <source>
        <dbReference type="ARBA" id="ARBA00004286"/>
    </source>
</evidence>
<evidence type="ECO:0000256" key="11">
    <source>
        <dbReference type="ARBA" id="ARBA00023054"/>
    </source>
</evidence>
<dbReference type="GO" id="GO:0008270">
    <property type="term" value="F:zinc ion binding"/>
    <property type="evidence" value="ECO:0007669"/>
    <property type="project" value="UniProtKB-KW"/>
</dbReference>
<keyword evidence="8" id="KW-0863">Zinc-finger</keyword>
<dbReference type="InterPro" id="IPR059039">
    <property type="entry name" value="ZNF380_CC"/>
</dbReference>
<evidence type="ECO:0000256" key="15">
    <source>
        <dbReference type="SAM" id="Coils"/>
    </source>
</evidence>
<dbReference type="InterPro" id="IPR040050">
    <property type="entry name" value="ZNF830-like"/>
</dbReference>
<evidence type="ECO:0000256" key="7">
    <source>
        <dbReference type="ARBA" id="ARBA00022723"/>
    </source>
</evidence>
<dbReference type="GO" id="GO:0044773">
    <property type="term" value="P:mitotic DNA damage checkpoint signaling"/>
    <property type="evidence" value="ECO:0007669"/>
    <property type="project" value="TreeGrafter"/>
</dbReference>
<evidence type="ECO:0000256" key="12">
    <source>
        <dbReference type="ARBA" id="ARBA00023242"/>
    </source>
</evidence>
<dbReference type="InterPro" id="IPR003604">
    <property type="entry name" value="Matrin/U1-like-C_Znf_C2H2"/>
</dbReference>
<proteinExistence type="predicted"/>
<keyword evidence="11 15" id="KW-0175">Coiled coil</keyword>
<feature type="domain" description="U1-type" evidence="17">
    <location>
        <begin position="30"/>
        <end position="64"/>
    </location>
</feature>
<evidence type="ECO:0000256" key="8">
    <source>
        <dbReference type="ARBA" id="ARBA00022771"/>
    </source>
</evidence>
<evidence type="ECO:0000256" key="16">
    <source>
        <dbReference type="SAM" id="MobiDB-lite"/>
    </source>
</evidence>
<evidence type="ECO:0000256" key="4">
    <source>
        <dbReference type="ARBA" id="ARBA00022454"/>
    </source>
</evidence>
<evidence type="ECO:0000256" key="3">
    <source>
        <dbReference type="ARBA" id="ARBA00017358"/>
    </source>
</evidence>
<keyword evidence="12" id="KW-0539">Nucleus</keyword>
<feature type="compositionally biased region" description="Basic and acidic residues" evidence="16">
    <location>
        <begin position="98"/>
        <end position="109"/>
    </location>
</feature>
<dbReference type="GO" id="GO:0033260">
    <property type="term" value="P:nuclear DNA replication"/>
    <property type="evidence" value="ECO:0007669"/>
    <property type="project" value="TreeGrafter"/>
</dbReference>
<evidence type="ECO:0000259" key="17">
    <source>
        <dbReference type="SMART" id="SM00451"/>
    </source>
</evidence>
<dbReference type="GO" id="GO:0033314">
    <property type="term" value="P:mitotic DNA replication checkpoint signaling"/>
    <property type="evidence" value="ECO:0007669"/>
    <property type="project" value="TreeGrafter"/>
</dbReference>
<dbReference type="AlphaFoldDB" id="A0AAD5L6W3"/>
<keyword evidence="10" id="KW-0862">Zinc</keyword>
<dbReference type="InterPro" id="IPR013087">
    <property type="entry name" value="Znf_C2H2_type"/>
</dbReference>
<dbReference type="SUPFAM" id="SSF57667">
    <property type="entry name" value="beta-beta-alpha zinc fingers"/>
    <property type="match status" value="1"/>
</dbReference>
<dbReference type="GO" id="GO:0003676">
    <property type="term" value="F:nucleic acid binding"/>
    <property type="evidence" value="ECO:0007669"/>
    <property type="project" value="InterPro"/>
</dbReference>
<organism evidence="18 19">
    <name type="scientific">Daphnia sinensis</name>
    <dbReference type="NCBI Taxonomy" id="1820382"/>
    <lineage>
        <taxon>Eukaryota</taxon>
        <taxon>Metazoa</taxon>
        <taxon>Ecdysozoa</taxon>
        <taxon>Arthropoda</taxon>
        <taxon>Crustacea</taxon>
        <taxon>Branchiopoda</taxon>
        <taxon>Diplostraca</taxon>
        <taxon>Cladocera</taxon>
        <taxon>Anomopoda</taxon>
        <taxon>Daphniidae</taxon>
        <taxon>Daphnia</taxon>
        <taxon>Daphnia similis group</taxon>
    </lineage>
</organism>
<dbReference type="SMART" id="SM00451">
    <property type="entry name" value="ZnF_U1"/>
    <property type="match status" value="1"/>
</dbReference>
<dbReference type="Proteomes" id="UP000820818">
    <property type="component" value="Linkage Group LG6"/>
</dbReference>
<name>A0AAD5L6W3_9CRUS</name>
<evidence type="ECO:0000256" key="9">
    <source>
        <dbReference type="ARBA" id="ARBA00022776"/>
    </source>
</evidence>
<evidence type="ECO:0000313" key="19">
    <source>
        <dbReference type="Proteomes" id="UP000820818"/>
    </source>
</evidence>
<evidence type="ECO:0000256" key="2">
    <source>
        <dbReference type="ARBA" id="ARBA00004324"/>
    </source>
</evidence>
<keyword evidence="5" id="KW-0217">Developmental protein</keyword>
<feature type="region of interest" description="Disordered" evidence="16">
    <location>
        <begin position="156"/>
        <end position="192"/>
    </location>
</feature>
<dbReference type="GO" id="GO:0005694">
    <property type="term" value="C:chromosome"/>
    <property type="evidence" value="ECO:0007669"/>
    <property type="project" value="UniProtKB-SubCell"/>
</dbReference>
<gene>
    <name evidence="18" type="ORF">GHT06_016645</name>
</gene>
<keyword evidence="13" id="KW-0131">Cell cycle</keyword>
<dbReference type="PANTHER" id="PTHR13278">
    <property type="entry name" value="ZINC FINGER PROTEIN 830"/>
    <property type="match status" value="1"/>
</dbReference>
<comment type="caution">
    <text evidence="18">The sequence shown here is derived from an EMBL/GenBank/DDBJ whole genome shotgun (WGS) entry which is preliminary data.</text>
</comment>
<keyword evidence="6" id="KW-0132">Cell division</keyword>
<dbReference type="Pfam" id="PF23406">
    <property type="entry name" value="ZNF380_CC"/>
    <property type="match status" value="1"/>
</dbReference>
<sequence>MASSSASKSSIKLIGTTKKIESPLAKYNSVGQLTCIVCNSVVKNELVWTAHVNGRQHRERVLALKTPAVETQFMKPKQIPAIKRKAEPSTTSDGFDDMPTKKGVPRDFFDSQPPKFAEMPAPMPIKSILKNARKPSQHDHYVVKAEVSKLVEDMETDDGFETSNKIPSENEKLTSHPVDTISSNALPEGFFDDPKMDAKVRQIEFKDPVEEEWNKFQKEIHDEVTASVALQEEDQEESTAERQLEEIEEQMLKWRRVLELEQKKELYEQRVRALRESMVEDKSTSSSDDDDAAMDKFFDWRSKATS</sequence>
<evidence type="ECO:0000256" key="13">
    <source>
        <dbReference type="ARBA" id="ARBA00023306"/>
    </source>
</evidence>
<reference evidence="18 19" key="1">
    <citation type="submission" date="2022-05" db="EMBL/GenBank/DDBJ databases">
        <title>A multi-omics perspective on studying reproductive biology in Daphnia sinensis.</title>
        <authorList>
            <person name="Jia J."/>
        </authorList>
    </citation>
    <scope>NUCLEOTIDE SEQUENCE [LARGE SCALE GENOMIC DNA]</scope>
    <source>
        <strain evidence="18 19">WSL</strain>
    </source>
</reference>
<evidence type="ECO:0000256" key="14">
    <source>
        <dbReference type="ARBA" id="ARBA00030672"/>
    </source>
</evidence>
<keyword evidence="4" id="KW-0158">Chromosome</keyword>
<dbReference type="GO" id="GO:0051301">
    <property type="term" value="P:cell division"/>
    <property type="evidence" value="ECO:0007669"/>
    <property type="project" value="UniProtKB-KW"/>
</dbReference>
<dbReference type="GO" id="GO:0005681">
    <property type="term" value="C:spliceosomal complex"/>
    <property type="evidence" value="ECO:0007669"/>
    <property type="project" value="InterPro"/>
</dbReference>
<keyword evidence="7" id="KW-0479">Metal-binding</keyword>
<evidence type="ECO:0000313" key="18">
    <source>
        <dbReference type="EMBL" id="KAI9556853.1"/>
    </source>
</evidence>
<dbReference type="Pfam" id="PF12874">
    <property type="entry name" value="zf-met"/>
    <property type="match status" value="1"/>
</dbReference>
<protein>
    <recommendedName>
        <fullName evidence="3">Zinc finger protein 830</fullName>
    </recommendedName>
    <alternativeName>
        <fullName evidence="14">Coiled-coil domain-containing protein 16</fullName>
    </alternativeName>
</protein>
<accession>A0AAD5L6W3</accession>